<evidence type="ECO:0000256" key="4">
    <source>
        <dbReference type="ARBA" id="ARBA00022840"/>
    </source>
</evidence>
<dbReference type="GO" id="GO:0015658">
    <property type="term" value="F:branched-chain amino acid transmembrane transporter activity"/>
    <property type="evidence" value="ECO:0007669"/>
    <property type="project" value="TreeGrafter"/>
</dbReference>
<dbReference type="InterPro" id="IPR017871">
    <property type="entry name" value="ABC_transporter-like_CS"/>
</dbReference>
<dbReference type="Gene3D" id="3.40.50.300">
    <property type="entry name" value="P-loop containing nucleotide triphosphate hydrolases"/>
    <property type="match status" value="1"/>
</dbReference>
<dbReference type="SUPFAM" id="SSF52540">
    <property type="entry name" value="P-loop containing nucleoside triphosphate hydrolases"/>
    <property type="match status" value="1"/>
</dbReference>
<evidence type="ECO:0000313" key="8">
    <source>
        <dbReference type="Proteomes" id="UP000199611"/>
    </source>
</evidence>
<dbReference type="InterPro" id="IPR027417">
    <property type="entry name" value="P-loop_NTPase"/>
</dbReference>
<keyword evidence="4 7" id="KW-0067">ATP-binding</keyword>
<dbReference type="InterPro" id="IPR003593">
    <property type="entry name" value="AAA+_ATPase"/>
</dbReference>
<sequence>MDLSCPLLCVRKLSICYGRRPVVTDVTFGVTERQIVAVVGPNGAGKTTILKAIAGLIRPIHGEIIFKGEHTESLSVQDMVRRGVVYVPEGMNVFPHMSVEENLEVGAYLHRRGLRERLKTVYEIFPELYSKRNRPAGALSGGEQRMLTVGRGLMARVTLLLLDDPFLGLSPRITHRLCDALHEMKRQGITLLIAGQHIKRLLTAADWGFLIEDGHITLSGSGSDLLQNDHLRQVLFGRVPLETIGIAGVYD</sequence>
<dbReference type="PROSITE" id="PS00211">
    <property type="entry name" value="ABC_TRANSPORTER_1"/>
    <property type="match status" value="1"/>
</dbReference>
<reference evidence="8" key="1">
    <citation type="submission" date="2016-10" db="EMBL/GenBank/DDBJ databases">
        <authorList>
            <person name="Varghese N."/>
            <person name="Submissions S."/>
        </authorList>
    </citation>
    <scope>NUCLEOTIDE SEQUENCE [LARGE SCALE GENOMIC DNA]</scope>
    <source>
        <strain evidence="8">DSM 9990</strain>
    </source>
</reference>
<evidence type="ECO:0000259" key="6">
    <source>
        <dbReference type="PROSITE" id="PS50893"/>
    </source>
</evidence>
<dbReference type="InterPro" id="IPR003439">
    <property type="entry name" value="ABC_transporter-like_ATP-bd"/>
</dbReference>
<evidence type="ECO:0000256" key="5">
    <source>
        <dbReference type="ARBA" id="ARBA00022970"/>
    </source>
</evidence>
<dbReference type="AlphaFoldDB" id="A0A1I4UR16"/>
<dbReference type="PANTHER" id="PTHR43820:SF4">
    <property type="entry name" value="HIGH-AFFINITY BRANCHED-CHAIN AMINO ACID TRANSPORT ATP-BINDING PROTEIN LIVF"/>
    <property type="match status" value="1"/>
</dbReference>
<feature type="domain" description="ABC transporter" evidence="6">
    <location>
        <begin position="8"/>
        <end position="238"/>
    </location>
</feature>
<evidence type="ECO:0000256" key="1">
    <source>
        <dbReference type="ARBA" id="ARBA00005417"/>
    </source>
</evidence>
<keyword evidence="2" id="KW-0813">Transport</keyword>
<keyword evidence="5" id="KW-0029">Amino-acid transport</keyword>
<organism evidence="7 8">
    <name type="scientific">Thermodesulforhabdus norvegica</name>
    <dbReference type="NCBI Taxonomy" id="39841"/>
    <lineage>
        <taxon>Bacteria</taxon>
        <taxon>Pseudomonadati</taxon>
        <taxon>Thermodesulfobacteriota</taxon>
        <taxon>Syntrophobacteria</taxon>
        <taxon>Syntrophobacterales</taxon>
        <taxon>Thermodesulforhabdaceae</taxon>
        <taxon>Thermodesulforhabdus</taxon>
    </lineage>
</organism>
<dbReference type="STRING" id="39841.SAMN05660836_01933"/>
<dbReference type="RefSeq" id="WP_093395356.1">
    <property type="nucleotide sequence ID" value="NZ_FOUU01000006.1"/>
</dbReference>
<keyword evidence="8" id="KW-1185">Reference proteome</keyword>
<dbReference type="PANTHER" id="PTHR43820">
    <property type="entry name" value="HIGH-AFFINITY BRANCHED-CHAIN AMINO ACID TRANSPORT ATP-BINDING PROTEIN LIVF"/>
    <property type="match status" value="1"/>
</dbReference>
<protein>
    <submittedName>
        <fullName evidence="7">Branched-chain amino acid transport system ATP-binding protein</fullName>
    </submittedName>
</protein>
<dbReference type="OrthoDB" id="5499705at2"/>
<dbReference type="GO" id="GO:0016887">
    <property type="term" value="F:ATP hydrolysis activity"/>
    <property type="evidence" value="ECO:0007669"/>
    <property type="project" value="InterPro"/>
</dbReference>
<dbReference type="EMBL" id="FOUU01000006">
    <property type="protein sequence ID" value="SFM91190.1"/>
    <property type="molecule type" value="Genomic_DNA"/>
</dbReference>
<dbReference type="SMART" id="SM00382">
    <property type="entry name" value="AAA"/>
    <property type="match status" value="1"/>
</dbReference>
<dbReference type="PROSITE" id="PS50893">
    <property type="entry name" value="ABC_TRANSPORTER_2"/>
    <property type="match status" value="1"/>
</dbReference>
<dbReference type="CDD" id="cd03224">
    <property type="entry name" value="ABC_TM1139_LivF_branched"/>
    <property type="match status" value="1"/>
</dbReference>
<accession>A0A1I4UR16</accession>
<dbReference type="Proteomes" id="UP000199611">
    <property type="component" value="Unassembled WGS sequence"/>
</dbReference>
<evidence type="ECO:0000256" key="3">
    <source>
        <dbReference type="ARBA" id="ARBA00022741"/>
    </source>
</evidence>
<evidence type="ECO:0000313" key="7">
    <source>
        <dbReference type="EMBL" id="SFM91190.1"/>
    </source>
</evidence>
<evidence type="ECO:0000256" key="2">
    <source>
        <dbReference type="ARBA" id="ARBA00022448"/>
    </source>
</evidence>
<name>A0A1I4UR16_9BACT</name>
<dbReference type="Pfam" id="PF00005">
    <property type="entry name" value="ABC_tran"/>
    <property type="match status" value="1"/>
</dbReference>
<dbReference type="InterPro" id="IPR052156">
    <property type="entry name" value="BCAA_Transport_ATP-bd_LivF"/>
</dbReference>
<comment type="similarity">
    <text evidence="1">Belongs to the ABC transporter superfamily.</text>
</comment>
<proteinExistence type="inferred from homology"/>
<gene>
    <name evidence="7" type="ORF">SAMN05660836_01933</name>
</gene>
<keyword evidence="3" id="KW-0547">Nucleotide-binding</keyword>
<dbReference type="GO" id="GO:0015807">
    <property type="term" value="P:L-amino acid transport"/>
    <property type="evidence" value="ECO:0007669"/>
    <property type="project" value="TreeGrafter"/>
</dbReference>
<dbReference type="GO" id="GO:0005524">
    <property type="term" value="F:ATP binding"/>
    <property type="evidence" value="ECO:0007669"/>
    <property type="project" value="UniProtKB-KW"/>
</dbReference>